<keyword evidence="3" id="KW-1185">Reference proteome</keyword>
<evidence type="ECO:0000313" key="3">
    <source>
        <dbReference type="Proteomes" id="UP000800036"/>
    </source>
</evidence>
<keyword evidence="1" id="KW-1133">Transmembrane helix</keyword>
<protein>
    <submittedName>
        <fullName evidence="2">Uncharacterized protein</fullName>
    </submittedName>
</protein>
<dbReference type="AlphaFoldDB" id="A0A6A5VID2"/>
<reference evidence="2" key="1">
    <citation type="journal article" date="2020" name="Stud. Mycol.">
        <title>101 Dothideomycetes genomes: a test case for predicting lifestyles and emergence of pathogens.</title>
        <authorList>
            <person name="Haridas S."/>
            <person name="Albert R."/>
            <person name="Binder M."/>
            <person name="Bloem J."/>
            <person name="Labutti K."/>
            <person name="Salamov A."/>
            <person name="Andreopoulos B."/>
            <person name="Baker S."/>
            <person name="Barry K."/>
            <person name="Bills G."/>
            <person name="Bluhm B."/>
            <person name="Cannon C."/>
            <person name="Castanera R."/>
            <person name="Culley D."/>
            <person name="Daum C."/>
            <person name="Ezra D."/>
            <person name="Gonzalez J."/>
            <person name="Henrissat B."/>
            <person name="Kuo A."/>
            <person name="Liang C."/>
            <person name="Lipzen A."/>
            <person name="Lutzoni F."/>
            <person name="Magnuson J."/>
            <person name="Mondo S."/>
            <person name="Nolan M."/>
            <person name="Ohm R."/>
            <person name="Pangilinan J."/>
            <person name="Park H.-J."/>
            <person name="Ramirez L."/>
            <person name="Alfaro M."/>
            <person name="Sun H."/>
            <person name="Tritt A."/>
            <person name="Yoshinaga Y."/>
            <person name="Zwiers L.-H."/>
            <person name="Turgeon B."/>
            <person name="Goodwin S."/>
            <person name="Spatafora J."/>
            <person name="Crous P."/>
            <person name="Grigoriev I."/>
        </authorList>
    </citation>
    <scope>NUCLEOTIDE SEQUENCE</scope>
    <source>
        <strain evidence="2">CBS 107.79</strain>
    </source>
</reference>
<keyword evidence="1" id="KW-0472">Membrane</keyword>
<feature type="transmembrane region" description="Helical" evidence="1">
    <location>
        <begin position="340"/>
        <end position="360"/>
    </location>
</feature>
<keyword evidence="1" id="KW-0812">Transmembrane</keyword>
<dbReference type="OrthoDB" id="3231000at2759"/>
<proteinExistence type="predicted"/>
<name>A0A6A5VID2_9PLEO</name>
<feature type="transmembrane region" description="Helical" evidence="1">
    <location>
        <begin position="372"/>
        <end position="393"/>
    </location>
</feature>
<dbReference type="Proteomes" id="UP000800036">
    <property type="component" value="Unassembled WGS sequence"/>
</dbReference>
<gene>
    <name evidence="2" type="ORF">BU23DRAFT_295348</name>
</gene>
<evidence type="ECO:0000256" key="1">
    <source>
        <dbReference type="SAM" id="Phobius"/>
    </source>
</evidence>
<dbReference type="EMBL" id="ML976663">
    <property type="protein sequence ID" value="KAF1977373.1"/>
    <property type="molecule type" value="Genomic_DNA"/>
</dbReference>
<feature type="transmembrane region" description="Helical" evidence="1">
    <location>
        <begin position="444"/>
        <end position="466"/>
    </location>
</feature>
<accession>A0A6A5VID2</accession>
<feature type="transmembrane region" description="Helical" evidence="1">
    <location>
        <begin position="414"/>
        <end position="438"/>
    </location>
</feature>
<organism evidence="2 3">
    <name type="scientific">Bimuria novae-zelandiae CBS 107.79</name>
    <dbReference type="NCBI Taxonomy" id="1447943"/>
    <lineage>
        <taxon>Eukaryota</taxon>
        <taxon>Fungi</taxon>
        <taxon>Dikarya</taxon>
        <taxon>Ascomycota</taxon>
        <taxon>Pezizomycotina</taxon>
        <taxon>Dothideomycetes</taxon>
        <taxon>Pleosporomycetidae</taxon>
        <taxon>Pleosporales</taxon>
        <taxon>Massarineae</taxon>
        <taxon>Didymosphaeriaceae</taxon>
        <taxon>Bimuria</taxon>
    </lineage>
</organism>
<sequence>MEPTAVPGFLYGVDFSFNGDICPHVVAQYPPLYPGPIPPLASVLRNIPVQRADSIRVLVEHFPDGGTLVNLFQPPSYNSLISNHTSTSVAEIIAQCQGGDENGTAWGFGMTSFDHSTANTHLGPDLTTKSWLPRARFFKDTYGNVILFVSCKLSVKTMWREEQAEGSRYCHDILLEFMHTMENMDRQYKAITQGIPRLRAENQSMLLVLRMLHSQILMQCRTLDTFRDLYDFHLAEIASHMQATVGAAVVTTQFLEKIAIISHHADQVHAENKSVVDLVDALLDMLSPLFHGSAKFKRFDTELRAISRNLVSRTEDLVPRMESKLKFLEINRNIRESTSLWLLSLFAAIFLPFSLASSLLSMQTRLTDLHLILYDFCGVIVFFGSLALVIVSAMKQFAKRKGNVHGIIQINKGANLFVVLLGWAAMVVSFLVGMIVDVGLGLKILYFGAASTVGVILLFSLLRFVYMHSSILKGLVKKSREAFLLGWKN</sequence>
<evidence type="ECO:0000313" key="2">
    <source>
        <dbReference type="EMBL" id="KAF1977373.1"/>
    </source>
</evidence>